<keyword evidence="5" id="KW-1185">Reference proteome</keyword>
<dbReference type="SUPFAM" id="SSF51735">
    <property type="entry name" value="NAD(P)-binding Rossmann-fold domains"/>
    <property type="match status" value="1"/>
</dbReference>
<keyword evidence="2" id="KW-0521">NADP</keyword>
<proteinExistence type="inferred from homology"/>
<dbReference type="PANTHER" id="PTHR42748:SF26">
    <property type="entry name" value="NMRA-LIKE DOMAIN-CONTAINING PROTEIN"/>
    <property type="match status" value="1"/>
</dbReference>
<dbReference type="Gene3D" id="3.40.50.720">
    <property type="entry name" value="NAD(P)-binding Rossmann-like Domain"/>
    <property type="match status" value="1"/>
</dbReference>
<evidence type="ECO:0000259" key="3">
    <source>
        <dbReference type="Pfam" id="PF05368"/>
    </source>
</evidence>
<evidence type="ECO:0000256" key="1">
    <source>
        <dbReference type="ARBA" id="ARBA00006328"/>
    </source>
</evidence>
<dbReference type="OrthoDB" id="3358371at2759"/>
<dbReference type="GO" id="GO:0005634">
    <property type="term" value="C:nucleus"/>
    <property type="evidence" value="ECO:0007669"/>
    <property type="project" value="TreeGrafter"/>
</dbReference>
<evidence type="ECO:0000313" key="5">
    <source>
        <dbReference type="Proteomes" id="UP000800038"/>
    </source>
</evidence>
<dbReference type="InterPro" id="IPR051164">
    <property type="entry name" value="NmrA-like_oxidored"/>
</dbReference>
<evidence type="ECO:0000313" key="4">
    <source>
        <dbReference type="EMBL" id="KAF1935680.1"/>
    </source>
</evidence>
<feature type="domain" description="NmrA-like" evidence="3">
    <location>
        <begin position="2"/>
        <end position="194"/>
    </location>
</feature>
<protein>
    <submittedName>
        <fullName evidence="4">NAD(P)-binding protein</fullName>
    </submittedName>
</protein>
<dbReference type="InterPro" id="IPR036291">
    <property type="entry name" value="NAD(P)-bd_dom_sf"/>
</dbReference>
<comment type="similarity">
    <text evidence="1">Belongs to the NmrA-type oxidoreductase family.</text>
</comment>
<dbReference type="PANTHER" id="PTHR42748">
    <property type="entry name" value="NITROGEN METABOLITE REPRESSION PROTEIN NMRA FAMILY MEMBER"/>
    <property type="match status" value="1"/>
</dbReference>
<name>A0A6A5S7V0_9PLEO</name>
<dbReference type="Pfam" id="PF05368">
    <property type="entry name" value="NmrA"/>
    <property type="match status" value="1"/>
</dbReference>
<dbReference type="InterPro" id="IPR008030">
    <property type="entry name" value="NmrA-like"/>
</dbReference>
<gene>
    <name evidence="4" type="ORF">EJ02DRAFT_506945</name>
</gene>
<reference evidence="4" key="1">
    <citation type="journal article" date="2020" name="Stud. Mycol.">
        <title>101 Dothideomycetes genomes: a test case for predicting lifestyles and emergence of pathogens.</title>
        <authorList>
            <person name="Haridas S."/>
            <person name="Albert R."/>
            <person name="Binder M."/>
            <person name="Bloem J."/>
            <person name="Labutti K."/>
            <person name="Salamov A."/>
            <person name="Andreopoulos B."/>
            <person name="Baker S."/>
            <person name="Barry K."/>
            <person name="Bills G."/>
            <person name="Bluhm B."/>
            <person name="Cannon C."/>
            <person name="Castanera R."/>
            <person name="Culley D."/>
            <person name="Daum C."/>
            <person name="Ezra D."/>
            <person name="Gonzalez J."/>
            <person name="Henrissat B."/>
            <person name="Kuo A."/>
            <person name="Liang C."/>
            <person name="Lipzen A."/>
            <person name="Lutzoni F."/>
            <person name="Magnuson J."/>
            <person name="Mondo S."/>
            <person name="Nolan M."/>
            <person name="Ohm R."/>
            <person name="Pangilinan J."/>
            <person name="Park H.-J."/>
            <person name="Ramirez L."/>
            <person name="Alfaro M."/>
            <person name="Sun H."/>
            <person name="Tritt A."/>
            <person name="Yoshinaga Y."/>
            <person name="Zwiers L.-H."/>
            <person name="Turgeon B."/>
            <person name="Goodwin S."/>
            <person name="Spatafora J."/>
            <person name="Crous P."/>
            <person name="Grigoriev I."/>
        </authorList>
    </citation>
    <scope>NUCLEOTIDE SEQUENCE</scope>
    <source>
        <strain evidence="4">CBS 161.51</strain>
    </source>
</reference>
<dbReference type="AlphaFoldDB" id="A0A6A5S7V0"/>
<sequence>MTNIITVVGVTGNQGSSVARVFLNEPGWKFRGINRDKSKSSAANDLDDSKSLKKAFQDASSRLPNDVAYDREVAQAKAIVDAAAANVETLDRFLLSSLSDTRKWSKGTIKWNMYFDAKAEAANYLNATYPRLWEKTSLLHMGYYANDSTTVTGTQKKQDDGSFAVTLPMSGDRKILMTDAAADTGHFTKALVELPPGNLLSGTGSGVKCVFEQMRRKAMEDAMGPIYGLELDWSDPNIVFPWDLDIDVKYTPMEEYMKTHDWSCSPGHARQAYMRGLRWILRT</sequence>
<accession>A0A6A5S7V0</accession>
<organism evidence="4 5">
    <name type="scientific">Clathrospora elynae</name>
    <dbReference type="NCBI Taxonomy" id="706981"/>
    <lineage>
        <taxon>Eukaryota</taxon>
        <taxon>Fungi</taxon>
        <taxon>Dikarya</taxon>
        <taxon>Ascomycota</taxon>
        <taxon>Pezizomycotina</taxon>
        <taxon>Dothideomycetes</taxon>
        <taxon>Pleosporomycetidae</taxon>
        <taxon>Pleosporales</taxon>
        <taxon>Diademaceae</taxon>
        <taxon>Clathrospora</taxon>
    </lineage>
</organism>
<dbReference type="EMBL" id="ML976244">
    <property type="protein sequence ID" value="KAF1935680.1"/>
    <property type="molecule type" value="Genomic_DNA"/>
</dbReference>
<evidence type="ECO:0000256" key="2">
    <source>
        <dbReference type="ARBA" id="ARBA00022857"/>
    </source>
</evidence>
<dbReference type="Gene3D" id="3.90.25.10">
    <property type="entry name" value="UDP-galactose 4-epimerase, domain 1"/>
    <property type="match status" value="1"/>
</dbReference>
<dbReference type="Proteomes" id="UP000800038">
    <property type="component" value="Unassembled WGS sequence"/>
</dbReference>